<dbReference type="AlphaFoldDB" id="A0A4Q7Y2W1"/>
<feature type="transmembrane region" description="Helical" evidence="7">
    <location>
        <begin position="162"/>
        <end position="188"/>
    </location>
</feature>
<evidence type="ECO:0000256" key="5">
    <source>
        <dbReference type="ARBA" id="ARBA00022989"/>
    </source>
</evidence>
<dbReference type="InterPro" id="IPR015414">
    <property type="entry name" value="TMEM64"/>
</dbReference>
<keyword evidence="3 7" id="KW-1003">Cell membrane</keyword>
<feature type="transmembrane region" description="Helical" evidence="7">
    <location>
        <begin position="73"/>
        <end position="103"/>
    </location>
</feature>
<feature type="transmembrane region" description="Helical" evidence="7">
    <location>
        <begin position="50"/>
        <end position="66"/>
    </location>
</feature>
<dbReference type="Pfam" id="PF09335">
    <property type="entry name" value="VTT_dom"/>
    <property type="match status" value="1"/>
</dbReference>
<comment type="similarity">
    <text evidence="2 7">Belongs to the TVP38/TMEM64 family.</text>
</comment>
<evidence type="ECO:0000256" key="7">
    <source>
        <dbReference type="RuleBase" id="RU366058"/>
    </source>
</evidence>
<sequence length="230" mass="23543">MDGVRTGEGIWLRAGVLGALIAAGGIAALVLDLPDAGQLRGWLDGGGPTAWVLLVGGLALVLLAPVPRSVLAVLAGVVLGFTAGLVVSVAGGLLAGVVAFGLARALGRPTVERLAGPRLQRVDDLFTERAFASVLALRMLPVMPHVVVSYGAGLSGVRLGPYVAATTVGLVPSTVVQVGAGASTGFVVEHLTTLTVVPVVLGVVLLAAAFWWYRRRARPAAEEKREPRPT</sequence>
<protein>
    <recommendedName>
        <fullName evidence="7">TVP38/TMEM64 family membrane protein</fullName>
    </recommendedName>
</protein>
<comment type="caution">
    <text evidence="9">The sequence shown here is derived from an EMBL/GenBank/DDBJ whole genome shotgun (WGS) entry which is preliminary data.</text>
</comment>
<evidence type="ECO:0000256" key="4">
    <source>
        <dbReference type="ARBA" id="ARBA00022692"/>
    </source>
</evidence>
<evidence type="ECO:0000256" key="2">
    <source>
        <dbReference type="ARBA" id="ARBA00008640"/>
    </source>
</evidence>
<gene>
    <name evidence="9" type="ORF">BKA19_0822</name>
</gene>
<accession>A0A4Q7Y2W1</accession>
<keyword evidence="6 7" id="KW-0472">Membrane</keyword>
<evidence type="ECO:0000256" key="1">
    <source>
        <dbReference type="ARBA" id="ARBA00004651"/>
    </source>
</evidence>
<organism evidence="9 10">
    <name type="scientific">Blastococcus saxobsidens</name>
    <dbReference type="NCBI Taxonomy" id="138336"/>
    <lineage>
        <taxon>Bacteria</taxon>
        <taxon>Bacillati</taxon>
        <taxon>Actinomycetota</taxon>
        <taxon>Actinomycetes</taxon>
        <taxon>Geodermatophilales</taxon>
        <taxon>Geodermatophilaceae</taxon>
        <taxon>Blastococcus</taxon>
    </lineage>
</organism>
<evidence type="ECO:0000313" key="9">
    <source>
        <dbReference type="EMBL" id="RZU31172.1"/>
    </source>
</evidence>
<feature type="transmembrane region" description="Helical" evidence="7">
    <location>
        <begin position="12"/>
        <end position="30"/>
    </location>
</feature>
<feature type="transmembrane region" description="Helical" evidence="7">
    <location>
        <begin position="194"/>
        <end position="213"/>
    </location>
</feature>
<proteinExistence type="inferred from homology"/>
<keyword evidence="5 7" id="KW-1133">Transmembrane helix</keyword>
<dbReference type="OrthoDB" id="5242213at2"/>
<keyword evidence="10" id="KW-1185">Reference proteome</keyword>
<feature type="transmembrane region" description="Helical" evidence="7">
    <location>
        <begin position="130"/>
        <end position="150"/>
    </location>
</feature>
<name>A0A4Q7Y2W1_9ACTN</name>
<evidence type="ECO:0000256" key="6">
    <source>
        <dbReference type="ARBA" id="ARBA00023136"/>
    </source>
</evidence>
<dbReference type="GO" id="GO:0005886">
    <property type="term" value="C:plasma membrane"/>
    <property type="evidence" value="ECO:0007669"/>
    <property type="project" value="UniProtKB-SubCell"/>
</dbReference>
<dbReference type="EMBL" id="SHKV01000001">
    <property type="protein sequence ID" value="RZU31172.1"/>
    <property type="molecule type" value="Genomic_DNA"/>
</dbReference>
<dbReference type="PANTHER" id="PTHR12677">
    <property type="entry name" value="GOLGI APPARATUS MEMBRANE PROTEIN TVP38-RELATED"/>
    <property type="match status" value="1"/>
</dbReference>
<keyword evidence="4 7" id="KW-0812">Transmembrane</keyword>
<feature type="domain" description="VTT" evidence="8">
    <location>
        <begin position="66"/>
        <end position="182"/>
    </location>
</feature>
<dbReference type="PANTHER" id="PTHR12677:SF59">
    <property type="entry name" value="GOLGI APPARATUS MEMBRANE PROTEIN TVP38-RELATED"/>
    <property type="match status" value="1"/>
</dbReference>
<evidence type="ECO:0000259" key="8">
    <source>
        <dbReference type="Pfam" id="PF09335"/>
    </source>
</evidence>
<evidence type="ECO:0000256" key="3">
    <source>
        <dbReference type="ARBA" id="ARBA00022475"/>
    </source>
</evidence>
<comment type="subcellular location">
    <subcellularLocation>
        <location evidence="1 7">Cell membrane</location>
        <topology evidence="1 7">Multi-pass membrane protein</topology>
    </subcellularLocation>
</comment>
<reference evidence="9 10" key="1">
    <citation type="submission" date="2019-02" db="EMBL/GenBank/DDBJ databases">
        <title>Sequencing the genomes of 1000 actinobacteria strains.</title>
        <authorList>
            <person name="Klenk H.-P."/>
        </authorList>
    </citation>
    <scope>NUCLEOTIDE SEQUENCE [LARGE SCALE GENOMIC DNA]</scope>
    <source>
        <strain evidence="9 10">DSM 44509</strain>
    </source>
</reference>
<evidence type="ECO:0000313" key="10">
    <source>
        <dbReference type="Proteomes" id="UP000292507"/>
    </source>
</evidence>
<dbReference type="Proteomes" id="UP000292507">
    <property type="component" value="Unassembled WGS sequence"/>
</dbReference>
<dbReference type="InterPro" id="IPR032816">
    <property type="entry name" value="VTT_dom"/>
</dbReference>